<protein>
    <recommendedName>
        <fullName evidence="6">ESPR domain-containing protein</fullName>
    </recommendedName>
</protein>
<evidence type="ECO:0008006" key="6">
    <source>
        <dbReference type="Google" id="ProtNLM"/>
    </source>
</evidence>
<evidence type="ECO:0000313" key="4">
    <source>
        <dbReference type="EMBL" id="OOF77415.1"/>
    </source>
</evidence>
<evidence type="ECO:0000259" key="3">
    <source>
        <dbReference type="Pfam" id="PF13018"/>
    </source>
</evidence>
<evidence type="ECO:0000313" key="5">
    <source>
        <dbReference type="Proteomes" id="UP000189114"/>
    </source>
</evidence>
<proteinExistence type="predicted"/>
<reference evidence="5" key="1">
    <citation type="submission" date="2016-10" db="EMBL/GenBank/DDBJ databases">
        <title>Rodentibacter gen. nov. and new species.</title>
        <authorList>
            <person name="Christensen H."/>
        </authorList>
    </citation>
    <scope>NUCLEOTIDE SEQUENCE [LARGE SCALE GENOMIC DNA]</scope>
    <source>
        <strain evidence="5">Ppn152</strain>
    </source>
</reference>
<feature type="domain" description="Trimeric autotransporter adhesin YadA-like head" evidence="2">
    <location>
        <begin position="119"/>
        <end position="140"/>
    </location>
</feature>
<dbReference type="Pfam" id="PF05658">
    <property type="entry name" value="YadA_head"/>
    <property type="match status" value="2"/>
</dbReference>
<evidence type="ECO:0000256" key="1">
    <source>
        <dbReference type="SAM" id="Phobius"/>
    </source>
</evidence>
<keyword evidence="1" id="KW-0812">Transmembrane</keyword>
<dbReference type="SUPFAM" id="SSF101967">
    <property type="entry name" value="Adhesin YadA, collagen-binding domain"/>
    <property type="match status" value="1"/>
</dbReference>
<accession>A0A1V3KIH7</accession>
<gene>
    <name evidence="4" type="ORF">BKG96_08390</name>
</gene>
<dbReference type="InterPro" id="IPR008640">
    <property type="entry name" value="Adhesin_Head_dom"/>
</dbReference>
<evidence type="ECO:0000259" key="2">
    <source>
        <dbReference type="Pfam" id="PF05658"/>
    </source>
</evidence>
<name>A0A1V3KIH7_9PAST</name>
<organism evidence="4 5">
    <name type="scientific">Rodentibacter caecimuris</name>
    <dbReference type="NCBI Taxonomy" id="1796644"/>
    <lineage>
        <taxon>Bacteria</taxon>
        <taxon>Pseudomonadati</taxon>
        <taxon>Pseudomonadota</taxon>
        <taxon>Gammaproteobacteria</taxon>
        <taxon>Pasteurellales</taxon>
        <taxon>Pasteurellaceae</taxon>
        <taxon>Rodentibacter</taxon>
    </lineage>
</organism>
<dbReference type="EMBL" id="MLAE01000043">
    <property type="protein sequence ID" value="OOF77415.1"/>
    <property type="molecule type" value="Genomic_DNA"/>
</dbReference>
<feature type="domain" description="Trimeric autotransporter adhesin YadA-like head" evidence="2">
    <location>
        <begin position="89"/>
        <end position="114"/>
    </location>
</feature>
<dbReference type="AlphaFoldDB" id="A0A1V3KIH7"/>
<feature type="transmembrane region" description="Helical" evidence="1">
    <location>
        <begin position="37"/>
        <end position="62"/>
    </location>
</feature>
<dbReference type="Proteomes" id="UP000189114">
    <property type="component" value="Unassembled WGS sequence"/>
</dbReference>
<keyword evidence="1" id="KW-0472">Membrane</keyword>
<keyword evidence="1" id="KW-1133">Transmembrane helix</keyword>
<dbReference type="InterPro" id="IPR011049">
    <property type="entry name" value="Serralysin-like_metalloprot_C"/>
</dbReference>
<dbReference type="Gene3D" id="2.150.10.10">
    <property type="entry name" value="Serralysin-like metalloprotease, C-terminal"/>
    <property type="match status" value="1"/>
</dbReference>
<comment type="caution">
    <text evidence="4">The sequence shown here is derived from an EMBL/GenBank/DDBJ whole genome shotgun (WGS) entry which is preliminary data.</text>
</comment>
<dbReference type="RefSeq" id="WP_077587112.1">
    <property type="nucleotide sequence ID" value="NZ_MLAE01000043.1"/>
</dbReference>
<feature type="domain" description="ESPR" evidence="3">
    <location>
        <begin position="1"/>
        <end position="48"/>
    </location>
</feature>
<sequence length="152" mass="15474">MNKIFRVIWNHATQSWVAVSELTKAKGKTKSKTEKKISVFAISLITAGATVIGGSALAAVSIGDGFSYNSSNAPAGGSSAIAIGWGAKAPGIQDVAIGNEATTSGNFATALGAQTKALADSAVAVGFKANATQTEGIAIGMLNSSPWYCNWY</sequence>
<dbReference type="InterPro" id="IPR024973">
    <property type="entry name" value="ESPR"/>
</dbReference>
<dbReference type="Pfam" id="PF13018">
    <property type="entry name" value="ESPR"/>
    <property type="match status" value="1"/>
</dbReference>
<dbReference type="GO" id="GO:0019867">
    <property type="term" value="C:outer membrane"/>
    <property type="evidence" value="ECO:0007669"/>
    <property type="project" value="InterPro"/>
</dbReference>